<reference evidence="3" key="2">
    <citation type="submission" date="2025-09" db="UniProtKB">
        <authorList>
            <consortium name="Ensembl"/>
        </authorList>
    </citation>
    <scope>IDENTIFICATION</scope>
</reference>
<dbReference type="Proteomes" id="UP000694545">
    <property type="component" value="Unplaced"/>
</dbReference>
<keyword evidence="4" id="KW-1185">Reference proteome</keyword>
<evidence type="ECO:0000259" key="2">
    <source>
        <dbReference type="PROSITE" id="PS51717"/>
    </source>
</evidence>
<dbReference type="PROSITE" id="PS51717">
    <property type="entry name" value="G_VLIG"/>
    <property type="match status" value="1"/>
</dbReference>
<dbReference type="AlphaFoldDB" id="A0A8D2LP02"/>
<dbReference type="PANTHER" id="PTHR14819:SF9">
    <property type="entry name" value="UP-REGULATOR OF CELL PROLIFERATION-LIKE"/>
    <property type="match status" value="1"/>
</dbReference>
<dbReference type="GO" id="GO:0005525">
    <property type="term" value="F:GTP binding"/>
    <property type="evidence" value="ECO:0007669"/>
    <property type="project" value="InterPro"/>
</dbReference>
<dbReference type="SUPFAM" id="SSF52540">
    <property type="entry name" value="P-loop containing nucleoside triphosphate hydrolases"/>
    <property type="match status" value="1"/>
</dbReference>
<dbReference type="InterPro" id="IPR027417">
    <property type="entry name" value="P-loop_NTPase"/>
</dbReference>
<sequence length="818" mass="93612">QLVLTADLDKIIHSYSLSFAEKGDPLKDILSKLKLEEQKSEKLSLQEVLEISSEGLKQCTPQRLEDLPWHFLRKVLALNVTARSTGLEQGGVKDLEEKGIAEETTFESLFFSDNTNESISLNPLDVLCAKWRPHSMAESRGFREESLVMASMLTISFVRMGNLNFSKSKFLNEFLSPSQQHHNYFMHQDMEYGDIPRKIADGLVEMAWYFPGGEENSDLFPEPVAVANLCGDIESHRMQFSFLTQVSSAVFVFAKHISEHECNVLSSLKGSATQYFLILEERCRESSQSVGFLKKVVAELNLKPSDILLKNAMRNQAEFVKKLRSIVGRIINAPFKCSSIKEMADVARKLSIQADEDCQDCQNALQCAEQITKEIKDVVKYKEETLKLQGVLWKKLAETQRELCRMKKLGDKTLEKYRSELIARISELREKQNQCDLPSSLTNFIVRIKQQNFPEKHYFLKWMKFKLDHITRANRVTIWDEYKEKSRASGDDGQYITEVDQKIISYSLGIEHFMRELGQFYEAEYSVAKGSQIKSQFNNFPGIVADLMLEGFPLELIDGDASNIPLQWITAVLTELNNKVRGQSKMFVITVLGVQSTGKSTLLNTMFGLQFPVSCGRCTRGAFMTLLKVRENLAKELGCDFILLIDTEGSYQHDNELSTLVIGLSDITIVNMAMENATEMKDILQIVAHAFLRMERIGQKPHCQFVHQNVSDVCAHDQNMRDRKRLLEQLNEMTQAAAKMEKLDGNIRFTDIMGYDPRIHNWYIPGLWHGVPPMAPVNRRYSEQVFELKKHLFEFIRDHLGKHSAKDIPQFIGWVKSL</sequence>
<dbReference type="Ensembl" id="ENSVKKT00000025540.1">
    <property type="protein sequence ID" value="ENSVKKP00000024932.1"/>
    <property type="gene ID" value="ENSVKKG00000016410.1"/>
</dbReference>
<proteinExistence type="inferred from homology"/>
<dbReference type="Pfam" id="PF25683">
    <property type="entry name" value="URGCP_GTPase"/>
    <property type="match status" value="1"/>
</dbReference>
<evidence type="ECO:0000313" key="3">
    <source>
        <dbReference type="Ensembl" id="ENSVKKP00000024932.1"/>
    </source>
</evidence>
<dbReference type="InterPro" id="IPR052986">
    <property type="entry name" value="VLIG_GTPase"/>
</dbReference>
<organism evidence="3 4">
    <name type="scientific">Varanus komodoensis</name>
    <name type="common">Komodo dragon</name>
    <dbReference type="NCBI Taxonomy" id="61221"/>
    <lineage>
        <taxon>Eukaryota</taxon>
        <taxon>Metazoa</taxon>
        <taxon>Chordata</taxon>
        <taxon>Craniata</taxon>
        <taxon>Vertebrata</taxon>
        <taxon>Euteleostomi</taxon>
        <taxon>Lepidosauria</taxon>
        <taxon>Squamata</taxon>
        <taxon>Bifurcata</taxon>
        <taxon>Unidentata</taxon>
        <taxon>Episquamata</taxon>
        <taxon>Toxicofera</taxon>
        <taxon>Anguimorpha</taxon>
        <taxon>Paleoanguimorpha</taxon>
        <taxon>Varanoidea</taxon>
        <taxon>Varanidae</taxon>
        <taxon>Varanus</taxon>
    </lineage>
</organism>
<feature type="domain" description="VLIG-type G" evidence="2">
    <location>
        <begin position="583"/>
        <end position="816"/>
    </location>
</feature>
<dbReference type="InterPro" id="IPR057365">
    <property type="entry name" value="URGCP"/>
</dbReference>
<accession>A0A8D2LP02</accession>
<dbReference type="InterPro" id="IPR030383">
    <property type="entry name" value="G_VLIG_dom"/>
</dbReference>
<dbReference type="PANTHER" id="PTHR14819">
    <property type="entry name" value="GTP-BINDING"/>
    <property type="match status" value="1"/>
</dbReference>
<reference evidence="3" key="1">
    <citation type="submission" date="2025-08" db="UniProtKB">
        <authorList>
            <consortium name="Ensembl"/>
        </authorList>
    </citation>
    <scope>IDENTIFICATION</scope>
</reference>
<evidence type="ECO:0000256" key="1">
    <source>
        <dbReference type="ARBA" id="ARBA00006828"/>
    </source>
</evidence>
<dbReference type="OMA" id="CGDITHR"/>
<protein>
    <recommendedName>
        <fullName evidence="2">VLIG-type G domain-containing protein</fullName>
    </recommendedName>
</protein>
<name>A0A8D2LP02_VARKO</name>
<dbReference type="Gene3D" id="3.40.50.300">
    <property type="entry name" value="P-loop containing nucleotide triphosphate hydrolases"/>
    <property type="match status" value="1"/>
</dbReference>
<comment type="similarity">
    <text evidence="1">Belongs to the TRAFAC class dynamin-like GTPase superfamily. Very large inducible GTPase (VLIG) family.</text>
</comment>
<dbReference type="Pfam" id="PF25496">
    <property type="entry name" value="URGCP"/>
    <property type="match status" value="1"/>
</dbReference>
<evidence type="ECO:0000313" key="4">
    <source>
        <dbReference type="Proteomes" id="UP000694545"/>
    </source>
</evidence>